<dbReference type="PANTHER" id="PTHR48015:SF2">
    <property type="entry name" value="MITOGEN-ACTIVATED PROTEIN KINASE KINASE KINASE KINASE 4"/>
    <property type="match status" value="1"/>
</dbReference>
<dbReference type="GO" id="GO:0043408">
    <property type="term" value="P:regulation of MAPK cascade"/>
    <property type="evidence" value="ECO:0007669"/>
    <property type="project" value="TreeGrafter"/>
</dbReference>
<dbReference type="AlphaFoldDB" id="A0A8T2JBP3"/>
<dbReference type="Proteomes" id="UP000812440">
    <property type="component" value="Chromosome 6"/>
</dbReference>
<dbReference type="EMBL" id="JAACNH010000005">
    <property type="protein sequence ID" value="KAG8441752.1"/>
    <property type="molecule type" value="Genomic_DNA"/>
</dbReference>
<evidence type="ECO:0000313" key="2">
    <source>
        <dbReference type="Proteomes" id="UP000812440"/>
    </source>
</evidence>
<dbReference type="OrthoDB" id="2914378at2759"/>
<sequence>MEYLSGHRNVIQINEAYFLRASKERSDHEIWISMEYCSSGSLGDLFFTETEQEPLPESWIAYMCREILLVRLI</sequence>
<name>A0A8T2JBP3_9PIPI</name>
<evidence type="ECO:0000313" key="1">
    <source>
        <dbReference type="EMBL" id="KAG8441752.1"/>
    </source>
</evidence>
<protein>
    <recommendedName>
        <fullName evidence="3">Protein kinase domain-containing protein</fullName>
    </recommendedName>
</protein>
<dbReference type="GO" id="GO:0005737">
    <property type="term" value="C:cytoplasm"/>
    <property type="evidence" value="ECO:0007669"/>
    <property type="project" value="TreeGrafter"/>
</dbReference>
<dbReference type="GO" id="GO:0000165">
    <property type="term" value="P:MAPK cascade"/>
    <property type="evidence" value="ECO:0007669"/>
    <property type="project" value="TreeGrafter"/>
</dbReference>
<accession>A0A8T2JBP3</accession>
<organism evidence="1 2">
    <name type="scientific">Hymenochirus boettgeri</name>
    <name type="common">Congo dwarf clawed frog</name>
    <dbReference type="NCBI Taxonomy" id="247094"/>
    <lineage>
        <taxon>Eukaryota</taxon>
        <taxon>Metazoa</taxon>
        <taxon>Chordata</taxon>
        <taxon>Craniata</taxon>
        <taxon>Vertebrata</taxon>
        <taxon>Euteleostomi</taxon>
        <taxon>Amphibia</taxon>
        <taxon>Batrachia</taxon>
        <taxon>Anura</taxon>
        <taxon>Pipoidea</taxon>
        <taxon>Pipidae</taxon>
        <taxon>Pipinae</taxon>
        <taxon>Hymenochirus</taxon>
    </lineage>
</organism>
<reference evidence="1" key="1">
    <citation type="thesis" date="2020" institute="ProQuest LLC" country="789 East Eisenhower Parkway, Ann Arbor, MI, USA">
        <title>Comparative Genomics and Chromosome Evolution.</title>
        <authorList>
            <person name="Mudd A.B."/>
        </authorList>
    </citation>
    <scope>NUCLEOTIDE SEQUENCE</scope>
    <source>
        <strain evidence="1">Female2</strain>
        <tissue evidence="1">Blood</tissue>
    </source>
</reference>
<evidence type="ECO:0008006" key="3">
    <source>
        <dbReference type="Google" id="ProtNLM"/>
    </source>
</evidence>
<dbReference type="GO" id="GO:0004674">
    <property type="term" value="F:protein serine/threonine kinase activity"/>
    <property type="evidence" value="ECO:0007669"/>
    <property type="project" value="TreeGrafter"/>
</dbReference>
<dbReference type="PANTHER" id="PTHR48015">
    <property type="entry name" value="SERINE/THREONINE-PROTEIN KINASE TAO"/>
    <property type="match status" value="1"/>
</dbReference>
<comment type="caution">
    <text evidence="1">The sequence shown here is derived from an EMBL/GenBank/DDBJ whole genome shotgun (WGS) entry which is preliminary data.</text>
</comment>
<dbReference type="InterPro" id="IPR050285">
    <property type="entry name" value="STE20_Ser/Thr_kinase"/>
</dbReference>
<gene>
    <name evidence="1" type="ORF">GDO86_010796</name>
</gene>
<proteinExistence type="predicted"/>
<dbReference type="SUPFAM" id="SSF56112">
    <property type="entry name" value="Protein kinase-like (PK-like)"/>
    <property type="match status" value="1"/>
</dbReference>
<dbReference type="Gene3D" id="1.10.510.10">
    <property type="entry name" value="Transferase(Phosphotransferase) domain 1"/>
    <property type="match status" value="1"/>
</dbReference>
<keyword evidence="2" id="KW-1185">Reference proteome</keyword>
<dbReference type="InterPro" id="IPR011009">
    <property type="entry name" value="Kinase-like_dom_sf"/>
</dbReference>
<dbReference type="GO" id="GO:0048812">
    <property type="term" value="P:neuron projection morphogenesis"/>
    <property type="evidence" value="ECO:0007669"/>
    <property type="project" value="TreeGrafter"/>
</dbReference>